<sequence>MHCSLFHNIGHDNNYSSLLHCCAEEKEVQLIQCVAELASSVNTEQSNDLSDDETSNDNASTYSCHSETQLGDGGGPNGSVESSEPGESGGVEKYEEKLLQAIENASDKAQQTRINAFQTINEVLVHHYIPDFLEDRKVTVMDAVEKSLRRGKGVEQSWAARIIPLLVIQIEALEDIVELVTVLKPVLLSTVQDGSAAYDARAKCCAALGLLCFVGVDDLGEILPLMKVLHSIFAGSFLKGDNSPSGASSEAGVLHSAALSAWSLLLTLLPPGEFVALLGGSAGAGVVPSVRQLVGMMQSPILEVRMVAGETLALMFELGRHHDDEFLEEELPDLIEATQKLATDAHKYRAKRDRKVQRATFRDVLRYLEEDISPEISIKFGRQLLVLDTWAIHHQYTCLRTALGFGMNVHLAENAFVREVLQLGPKVDEPRRPYRSEKAEQRFINAAAFKARTISRGKNRDKRNRFSGSSRPSSSRQIYEYLRTHAKVKNSKAVSGEIVKNVKL</sequence>
<dbReference type="InterPro" id="IPR007701">
    <property type="entry name" value="Interferon-rel_develop_reg_N"/>
</dbReference>
<evidence type="ECO:0000256" key="1">
    <source>
        <dbReference type="ARBA" id="ARBA00008828"/>
    </source>
</evidence>
<feature type="domain" description="Interferon-related developmental regulator C-terminal" evidence="3">
    <location>
        <begin position="414"/>
        <end position="464"/>
    </location>
</feature>
<dbReference type="SUPFAM" id="SSF48371">
    <property type="entry name" value="ARM repeat"/>
    <property type="match status" value="1"/>
</dbReference>
<evidence type="ECO:0000313" key="5">
    <source>
        <dbReference type="EnsemblMetazoa" id="AQUA011299-PA"/>
    </source>
</evidence>
<dbReference type="AlphaFoldDB" id="A0A182XN51"/>
<evidence type="ECO:0000256" key="2">
    <source>
        <dbReference type="SAM" id="MobiDB-lite"/>
    </source>
</evidence>
<dbReference type="PANTHER" id="PTHR12354">
    <property type="entry name" value="INTERFERON-RELATED DEVELOPMENTAL REGULATOR"/>
    <property type="match status" value="1"/>
</dbReference>
<dbReference type="PANTHER" id="PTHR12354:SF1">
    <property type="entry name" value="INTERFERON-RELATED DEVELOPMENTAL REGULATOR 1"/>
    <property type="match status" value="1"/>
</dbReference>
<feature type="compositionally biased region" description="Polar residues" evidence="2">
    <location>
        <begin position="56"/>
        <end position="69"/>
    </location>
</feature>
<dbReference type="Pfam" id="PF04836">
    <property type="entry name" value="IFRD_C"/>
    <property type="match status" value="1"/>
</dbReference>
<evidence type="ECO:0000313" key="6">
    <source>
        <dbReference type="Proteomes" id="UP000076407"/>
    </source>
</evidence>
<reference evidence="5" key="1">
    <citation type="submission" date="2020-05" db="UniProtKB">
        <authorList>
            <consortium name="EnsemblMetazoa"/>
        </authorList>
    </citation>
    <scope>IDENTIFICATION</scope>
    <source>
        <strain evidence="5">SANGQUA</strain>
    </source>
</reference>
<keyword evidence="6" id="KW-1185">Reference proteome</keyword>
<dbReference type="STRING" id="34691.A0A182XN51"/>
<proteinExistence type="inferred from homology"/>
<dbReference type="Proteomes" id="UP000076407">
    <property type="component" value="Unassembled WGS sequence"/>
</dbReference>
<comment type="similarity">
    <text evidence="1">Belongs to the IFRD family.</text>
</comment>
<feature type="domain" description="Interferon-related developmental regulator N-terminal" evidence="4">
    <location>
        <begin position="58"/>
        <end position="369"/>
    </location>
</feature>
<dbReference type="InterPro" id="IPR006921">
    <property type="entry name" value="Interferon-rel_develop_reg_C"/>
</dbReference>
<evidence type="ECO:0008006" key="7">
    <source>
        <dbReference type="Google" id="ProtNLM"/>
    </source>
</evidence>
<name>A0A182XN51_ANOQN</name>
<evidence type="ECO:0000259" key="3">
    <source>
        <dbReference type="Pfam" id="PF04836"/>
    </source>
</evidence>
<accession>A0A182XN51</accession>
<dbReference type="EnsemblMetazoa" id="AQUA011299-RA">
    <property type="protein sequence ID" value="AQUA011299-PA"/>
    <property type="gene ID" value="AQUA011299"/>
</dbReference>
<dbReference type="InterPro" id="IPR016024">
    <property type="entry name" value="ARM-type_fold"/>
</dbReference>
<feature type="region of interest" description="Disordered" evidence="2">
    <location>
        <begin position="43"/>
        <end position="90"/>
    </location>
</feature>
<dbReference type="Pfam" id="PF05004">
    <property type="entry name" value="IFRD"/>
    <property type="match status" value="1"/>
</dbReference>
<organism evidence="5 6">
    <name type="scientific">Anopheles quadriannulatus</name>
    <name type="common">Mosquito</name>
    <dbReference type="NCBI Taxonomy" id="34691"/>
    <lineage>
        <taxon>Eukaryota</taxon>
        <taxon>Metazoa</taxon>
        <taxon>Ecdysozoa</taxon>
        <taxon>Arthropoda</taxon>
        <taxon>Hexapoda</taxon>
        <taxon>Insecta</taxon>
        <taxon>Pterygota</taxon>
        <taxon>Neoptera</taxon>
        <taxon>Endopterygota</taxon>
        <taxon>Diptera</taxon>
        <taxon>Nematocera</taxon>
        <taxon>Culicoidea</taxon>
        <taxon>Culicidae</taxon>
        <taxon>Anophelinae</taxon>
        <taxon>Anopheles</taxon>
    </lineage>
</organism>
<protein>
    <recommendedName>
        <fullName evidence="7">Interferon-related developmental regulator N-terminal domain-containing protein</fullName>
    </recommendedName>
</protein>
<dbReference type="InterPro" id="IPR039777">
    <property type="entry name" value="IFRD"/>
</dbReference>
<dbReference type="VEuPathDB" id="VectorBase:AQUA011299"/>
<evidence type="ECO:0000259" key="4">
    <source>
        <dbReference type="Pfam" id="PF05004"/>
    </source>
</evidence>